<sequence>MVSERFRDAFRGVEQGAFISFVSVDLVLESLTPPRWEILELLAGRGDQMVLDVAEIVGRALDAVIEDMYVCWSIAG</sequence>
<dbReference type="Proteomes" id="UP000240638">
    <property type="component" value="Unassembled WGS sequence"/>
</dbReference>
<protein>
    <recommendedName>
        <fullName evidence="3">Transcriptional regulator</fullName>
    </recommendedName>
</protein>
<dbReference type="Pfam" id="PF25212">
    <property type="entry name" value="HVO_A0114"/>
    <property type="match status" value="1"/>
</dbReference>
<dbReference type="EMBL" id="PYUC01000011">
    <property type="protein sequence ID" value="PTB18594.1"/>
    <property type="molecule type" value="Genomic_DNA"/>
</dbReference>
<proteinExistence type="predicted"/>
<name>A0A2T3XQ01_9BURK</name>
<dbReference type="AlphaFoldDB" id="A0A2T3XQ01"/>
<organism evidence="1 2">
    <name type="scientific">Trinickia symbiotica</name>
    <dbReference type="NCBI Taxonomy" id="863227"/>
    <lineage>
        <taxon>Bacteria</taxon>
        <taxon>Pseudomonadati</taxon>
        <taxon>Pseudomonadota</taxon>
        <taxon>Betaproteobacteria</taxon>
        <taxon>Burkholderiales</taxon>
        <taxon>Burkholderiaceae</taxon>
        <taxon>Trinickia</taxon>
    </lineage>
</organism>
<evidence type="ECO:0000313" key="2">
    <source>
        <dbReference type="Proteomes" id="UP000240638"/>
    </source>
</evidence>
<evidence type="ECO:0000313" key="1">
    <source>
        <dbReference type="EMBL" id="PTB18594.1"/>
    </source>
</evidence>
<accession>A0A2T3XQ01</accession>
<comment type="caution">
    <text evidence="1">The sequence shown here is derived from an EMBL/GenBank/DDBJ whole genome shotgun (WGS) entry which is preliminary data.</text>
</comment>
<gene>
    <name evidence="1" type="ORF">C9I57_21475</name>
</gene>
<evidence type="ECO:0008006" key="3">
    <source>
        <dbReference type="Google" id="ProtNLM"/>
    </source>
</evidence>
<reference evidence="1 2" key="1">
    <citation type="submission" date="2018-03" db="EMBL/GenBank/DDBJ databases">
        <title>Whole genome analyses suggest that Burkholderia sensu lato contains two further novel genera in the rhizoxinica-symbiotica group Mycetohabitans gen. nov., and Trinickia gen. nov.: implications for the evolution of diazotrophy and nodulation in the Burkholderiaceae.</title>
        <authorList>
            <person name="Estrada De Los Santos P."/>
            <person name="Palmer M."/>
            <person name="Chavez-Ramirez B."/>
            <person name="Steenkamp E.T."/>
            <person name="Hirsch A.M."/>
            <person name="Manyaka P."/>
            <person name="Maluk M."/>
            <person name="Lafos M."/>
            <person name="Crook M."/>
            <person name="Gross E."/>
            <person name="Simon M.F."/>
            <person name="Bueno Dos Reis Junior F."/>
            <person name="Poole P.S."/>
            <person name="Venter S.N."/>
            <person name="James E.K."/>
        </authorList>
    </citation>
    <scope>NUCLEOTIDE SEQUENCE [LARGE SCALE GENOMIC DNA]</scope>
    <source>
        <strain evidence="1 2">JPY-366</strain>
    </source>
</reference>